<accession>A0AAV7MBK7</accession>
<feature type="region of interest" description="Disordered" evidence="1">
    <location>
        <begin position="1"/>
        <end position="175"/>
    </location>
</feature>
<keyword evidence="3" id="KW-1185">Reference proteome</keyword>
<dbReference type="EMBL" id="JANPWB010000014">
    <property type="protein sequence ID" value="KAJ1100897.1"/>
    <property type="molecule type" value="Genomic_DNA"/>
</dbReference>
<reference evidence="2" key="1">
    <citation type="journal article" date="2022" name="bioRxiv">
        <title>Sequencing and chromosome-scale assembly of the giantPleurodeles waltlgenome.</title>
        <authorList>
            <person name="Brown T."/>
            <person name="Elewa A."/>
            <person name="Iarovenko S."/>
            <person name="Subramanian E."/>
            <person name="Araus A.J."/>
            <person name="Petzold A."/>
            <person name="Susuki M."/>
            <person name="Suzuki K.-i.T."/>
            <person name="Hayashi T."/>
            <person name="Toyoda A."/>
            <person name="Oliveira C."/>
            <person name="Osipova E."/>
            <person name="Leigh N.D."/>
            <person name="Simon A."/>
            <person name="Yun M.H."/>
        </authorList>
    </citation>
    <scope>NUCLEOTIDE SEQUENCE</scope>
    <source>
        <strain evidence="2">20211129_DDA</strain>
        <tissue evidence="2">Liver</tissue>
    </source>
</reference>
<proteinExistence type="predicted"/>
<feature type="compositionally biased region" description="Basic residues" evidence="1">
    <location>
        <begin position="120"/>
        <end position="145"/>
    </location>
</feature>
<organism evidence="2 3">
    <name type="scientific">Pleurodeles waltl</name>
    <name type="common">Iberian ribbed newt</name>
    <dbReference type="NCBI Taxonomy" id="8319"/>
    <lineage>
        <taxon>Eukaryota</taxon>
        <taxon>Metazoa</taxon>
        <taxon>Chordata</taxon>
        <taxon>Craniata</taxon>
        <taxon>Vertebrata</taxon>
        <taxon>Euteleostomi</taxon>
        <taxon>Amphibia</taxon>
        <taxon>Batrachia</taxon>
        <taxon>Caudata</taxon>
        <taxon>Salamandroidea</taxon>
        <taxon>Salamandridae</taxon>
        <taxon>Pleurodelinae</taxon>
        <taxon>Pleurodeles</taxon>
    </lineage>
</organism>
<evidence type="ECO:0000313" key="2">
    <source>
        <dbReference type="EMBL" id="KAJ1100897.1"/>
    </source>
</evidence>
<feature type="compositionally biased region" description="Basic residues" evidence="1">
    <location>
        <begin position="96"/>
        <end position="111"/>
    </location>
</feature>
<dbReference type="AlphaFoldDB" id="A0AAV7MBK7"/>
<name>A0AAV7MBK7_PLEWA</name>
<gene>
    <name evidence="2" type="ORF">NDU88_005972</name>
</gene>
<dbReference type="Proteomes" id="UP001066276">
    <property type="component" value="Chromosome 10"/>
</dbReference>
<evidence type="ECO:0000256" key="1">
    <source>
        <dbReference type="SAM" id="MobiDB-lite"/>
    </source>
</evidence>
<sequence>MDSPPPVKHKMLASAWRERGKKSATKTSPWGTVGRVETAAPPSKVGKGHSKTGKSGKIYTADKTVTSPAAQDTAATSPTAQYTAATSPTAQDTAPGHRRQQNRCPGHRRQQNRCPEHCRQQHRCPGHCRQQHHCPGHRRQQHRRSVSANDSDAIEAATGRMKHSGHRAPSRTSGD</sequence>
<comment type="caution">
    <text evidence="2">The sequence shown here is derived from an EMBL/GenBank/DDBJ whole genome shotgun (WGS) entry which is preliminary data.</text>
</comment>
<evidence type="ECO:0000313" key="3">
    <source>
        <dbReference type="Proteomes" id="UP001066276"/>
    </source>
</evidence>
<feature type="compositionally biased region" description="Basic residues" evidence="1">
    <location>
        <begin position="160"/>
        <end position="169"/>
    </location>
</feature>
<feature type="compositionally biased region" description="Polar residues" evidence="1">
    <location>
        <begin position="63"/>
        <end position="92"/>
    </location>
</feature>
<protein>
    <submittedName>
        <fullName evidence="2">Uncharacterized protein</fullName>
    </submittedName>
</protein>